<sequence length="676" mass="77940">MNLPKSTGDSMEKIMPFEESHPHKCTKNDGEIIVIEDDIASTVKLSMHPKGLADLQDIEGEIQHLTDLNGSSEKNKICFNENDMLELPSLSPIDVHHDVHFSRLRINWDGAPEFQWRTVNEENDKKLLKIENIMPSDMHNPWLYPVVLSASRVETDFPCLSFNEGTNFTFGKINLYFPDNNTLAFCTLNYLVYMRTTAGRRAKIFLPQTKSITKFGRSLEKRLGRLRMPTQDMCQLLMKPVPDGITEKHIRNNVFPHWEITKIEFKQDSLEQQCSVLTFPSAQLAIAAHCTTNYVTFEENSSTAAILYSTVAIPKWDEGENLLVADEMKSRDASPSFSKEENMEKQVKKHINREMEREQTKVKTKEQKTERKFKERMAIEGSSKSMKNCRMQKRQAARRINKSIFGKPSNKIPHRSSYRALSSVFSNSYSSAKLLNQRHYTNARSLHPIRDNFIYNENGMNELDAINGFTFNGPYDYQNPGYTVDGIYTGTLNQTSWRNDFGNKSMPSVKRANCSSLGSWLGHSLICGRTNVGKPYHPFGNYRRFRNEHQRQNQDFSRNHGTDVQQSSFSTGMMTNNYRAQTFPGLVDNIYRRQTCQFPPEYIFSEKHGKSGSLAQSADASRGHAEWRRGREMAIARPNQILFSGDDHVPMMKHIQEERKKWSYELQGLHQQEFIK</sequence>
<accession>A0A1I7VPU5</accession>
<protein>
    <submittedName>
        <fullName evidence="2">MSP domain-containing protein</fullName>
    </submittedName>
</protein>
<evidence type="ECO:0000313" key="2">
    <source>
        <dbReference type="WBParaSite" id="EN70_4957"/>
    </source>
</evidence>
<organism evidence="1 2">
    <name type="scientific">Loa loa</name>
    <name type="common">Eye worm</name>
    <name type="synonym">Filaria loa</name>
    <dbReference type="NCBI Taxonomy" id="7209"/>
    <lineage>
        <taxon>Eukaryota</taxon>
        <taxon>Metazoa</taxon>
        <taxon>Ecdysozoa</taxon>
        <taxon>Nematoda</taxon>
        <taxon>Chromadorea</taxon>
        <taxon>Rhabditida</taxon>
        <taxon>Spirurina</taxon>
        <taxon>Spiruromorpha</taxon>
        <taxon>Filarioidea</taxon>
        <taxon>Onchocercidae</taxon>
        <taxon>Loa</taxon>
    </lineage>
</organism>
<reference evidence="1" key="1">
    <citation type="submission" date="2012-04" db="EMBL/GenBank/DDBJ databases">
        <title>The Genome Sequence of Loa loa.</title>
        <authorList>
            <consortium name="The Broad Institute Genome Sequencing Platform"/>
            <consortium name="Broad Institute Genome Sequencing Center for Infectious Disease"/>
            <person name="Nutman T.B."/>
            <person name="Fink D.L."/>
            <person name="Russ C."/>
            <person name="Young S."/>
            <person name="Zeng Q."/>
            <person name="Gargeya S."/>
            <person name="Alvarado L."/>
            <person name="Berlin A."/>
            <person name="Chapman S.B."/>
            <person name="Chen Z."/>
            <person name="Freedman E."/>
            <person name="Gellesch M."/>
            <person name="Goldberg J."/>
            <person name="Griggs A."/>
            <person name="Gujja S."/>
            <person name="Heilman E.R."/>
            <person name="Heiman D."/>
            <person name="Howarth C."/>
            <person name="Mehta T."/>
            <person name="Neiman D."/>
            <person name="Pearson M."/>
            <person name="Roberts A."/>
            <person name="Saif S."/>
            <person name="Shea T."/>
            <person name="Shenoy N."/>
            <person name="Sisk P."/>
            <person name="Stolte C."/>
            <person name="Sykes S."/>
            <person name="White J."/>
            <person name="Yandava C."/>
            <person name="Haas B."/>
            <person name="Henn M.R."/>
            <person name="Nusbaum C."/>
            <person name="Birren B."/>
        </authorList>
    </citation>
    <scope>NUCLEOTIDE SEQUENCE [LARGE SCALE GENOMIC DNA]</scope>
</reference>
<name>A0A1I7VPU5_LOALO</name>
<dbReference type="AlphaFoldDB" id="A0A1I7VPU5"/>
<dbReference type="Proteomes" id="UP000095285">
    <property type="component" value="Unassembled WGS sequence"/>
</dbReference>
<dbReference type="WBParaSite" id="EN70_4957">
    <property type="protein sequence ID" value="EN70_4957"/>
    <property type="gene ID" value="EN70_4957"/>
</dbReference>
<dbReference type="eggNOG" id="ENOG502SRDB">
    <property type="taxonomic scope" value="Eukaryota"/>
</dbReference>
<keyword evidence="1" id="KW-1185">Reference proteome</keyword>
<evidence type="ECO:0000313" key="1">
    <source>
        <dbReference type="Proteomes" id="UP000095285"/>
    </source>
</evidence>
<proteinExistence type="predicted"/>
<reference evidence="2" key="2">
    <citation type="submission" date="2016-11" db="UniProtKB">
        <authorList>
            <consortium name="WormBaseParasite"/>
        </authorList>
    </citation>
    <scope>IDENTIFICATION</scope>
</reference>